<dbReference type="InterPro" id="IPR022742">
    <property type="entry name" value="Hydrolase_4"/>
</dbReference>
<sequence>MKKKEFYLPSSNGTSRLHCIQWIPDGEIHACLQIAHGMTEHIERYEELAEYLAERGICVYGNDHLGHGMTASDKTERGFFGEKDGAVLLVKDMRRLWLWGKRAYLEGKHFLLGHSMGSFLVRRYLTAYGDGPDGVILSGTGAPPGAAVAAGVLLASFVCRTKGAHYRDKLLYEMSLGNYNRKFAPVKTASDWLSRDEESVKAFEADERCSFVFTAGAYRDFFNLILKTQRLEKEGKIHKEIPVLFLSGTMDPVGEQTRGVSRVYGWFDRAGVHDLTKGLYEGARHEVFHEINRQEVFSDTFDWLARHL</sequence>
<dbReference type="GO" id="GO:0016787">
    <property type="term" value="F:hydrolase activity"/>
    <property type="evidence" value="ECO:0007669"/>
    <property type="project" value="UniProtKB-KW"/>
</dbReference>
<dbReference type="Gene3D" id="3.40.50.1820">
    <property type="entry name" value="alpha/beta hydrolase"/>
    <property type="match status" value="1"/>
</dbReference>
<dbReference type="PANTHER" id="PTHR11614">
    <property type="entry name" value="PHOSPHOLIPASE-RELATED"/>
    <property type="match status" value="1"/>
</dbReference>
<name>A0A9D1A5K0_9FIRM</name>
<dbReference type="AlphaFoldDB" id="A0A9D1A5K0"/>
<evidence type="ECO:0000259" key="1">
    <source>
        <dbReference type="Pfam" id="PF12146"/>
    </source>
</evidence>
<gene>
    <name evidence="2" type="ORF">IAB28_09430</name>
</gene>
<dbReference type="InterPro" id="IPR029058">
    <property type="entry name" value="AB_hydrolase_fold"/>
</dbReference>
<feature type="domain" description="Serine aminopeptidase S33" evidence="1">
    <location>
        <begin position="27"/>
        <end position="291"/>
    </location>
</feature>
<proteinExistence type="predicted"/>
<protein>
    <submittedName>
        <fullName evidence="2">Alpha/beta hydrolase</fullName>
    </submittedName>
</protein>
<evidence type="ECO:0000313" key="3">
    <source>
        <dbReference type="Proteomes" id="UP000824250"/>
    </source>
</evidence>
<evidence type="ECO:0000313" key="2">
    <source>
        <dbReference type="EMBL" id="HIR06168.1"/>
    </source>
</evidence>
<reference evidence="2" key="1">
    <citation type="submission" date="2020-10" db="EMBL/GenBank/DDBJ databases">
        <authorList>
            <person name="Gilroy R."/>
        </authorList>
    </citation>
    <scope>NUCLEOTIDE SEQUENCE</scope>
    <source>
        <strain evidence="2">CHK180-2868</strain>
    </source>
</reference>
<dbReference type="SUPFAM" id="SSF53474">
    <property type="entry name" value="alpha/beta-Hydrolases"/>
    <property type="match status" value="1"/>
</dbReference>
<dbReference type="EMBL" id="DVGC01000055">
    <property type="protein sequence ID" value="HIR06168.1"/>
    <property type="molecule type" value="Genomic_DNA"/>
</dbReference>
<organism evidence="2 3">
    <name type="scientific">Candidatus Copromonas faecavium</name>
    <name type="common">nom. illeg.</name>
    <dbReference type="NCBI Taxonomy" id="2840740"/>
    <lineage>
        <taxon>Bacteria</taxon>
        <taxon>Bacillati</taxon>
        <taxon>Bacillota</taxon>
        <taxon>Clostridia</taxon>
        <taxon>Lachnospirales</taxon>
        <taxon>Lachnospiraceae</taxon>
        <taxon>Candidatus Copromonas (nom. illeg.)</taxon>
    </lineage>
</organism>
<dbReference type="Proteomes" id="UP000824250">
    <property type="component" value="Unassembled WGS sequence"/>
</dbReference>
<accession>A0A9D1A5K0</accession>
<keyword evidence="2" id="KW-0378">Hydrolase</keyword>
<dbReference type="Pfam" id="PF12146">
    <property type="entry name" value="Hydrolase_4"/>
    <property type="match status" value="1"/>
</dbReference>
<dbReference type="InterPro" id="IPR051044">
    <property type="entry name" value="MAG_DAG_Lipase"/>
</dbReference>
<reference evidence="2" key="2">
    <citation type="journal article" date="2021" name="PeerJ">
        <title>Extensive microbial diversity within the chicken gut microbiome revealed by metagenomics and culture.</title>
        <authorList>
            <person name="Gilroy R."/>
            <person name="Ravi A."/>
            <person name="Getino M."/>
            <person name="Pursley I."/>
            <person name="Horton D.L."/>
            <person name="Alikhan N.F."/>
            <person name="Baker D."/>
            <person name="Gharbi K."/>
            <person name="Hall N."/>
            <person name="Watson M."/>
            <person name="Adriaenssens E.M."/>
            <person name="Foster-Nyarko E."/>
            <person name="Jarju S."/>
            <person name="Secka A."/>
            <person name="Antonio M."/>
            <person name="Oren A."/>
            <person name="Chaudhuri R.R."/>
            <person name="La Ragione R."/>
            <person name="Hildebrand F."/>
            <person name="Pallen M.J."/>
        </authorList>
    </citation>
    <scope>NUCLEOTIDE SEQUENCE</scope>
    <source>
        <strain evidence="2">CHK180-2868</strain>
    </source>
</reference>
<comment type="caution">
    <text evidence="2">The sequence shown here is derived from an EMBL/GenBank/DDBJ whole genome shotgun (WGS) entry which is preliminary data.</text>
</comment>